<dbReference type="EMBL" id="BMAV01010699">
    <property type="protein sequence ID" value="GFY55995.1"/>
    <property type="molecule type" value="Genomic_DNA"/>
</dbReference>
<keyword evidence="2" id="KW-1185">Reference proteome</keyword>
<protein>
    <recommendedName>
        <fullName evidence="3">Sushi domain-containing protein</fullName>
    </recommendedName>
</protein>
<evidence type="ECO:0000313" key="2">
    <source>
        <dbReference type="Proteomes" id="UP000886998"/>
    </source>
</evidence>
<organism evidence="1 2">
    <name type="scientific">Trichonephila inaurata madagascariensis</name>
    <dbReference type="NCBI Taxonomy" id="2747483"/>
    <lineage>
        <taxon>Eukaryota</taxon>
        <taxon>Metazoa</taxon>
        <taxon>Ecdysozoa</taxon>
        <taxon>Arthropoda</taxon>
        <taxon>Chelicerata</taxon>
        <taxon>Arachnida</taxon>
        <taxon>Araneae</taxon>
        <taxon>Araneomorphae</taxon>
        <taxon>Entelegynae</taxon>
        <taxon>Araneoidea</taxon>
        <taxon>Nephilidae</taxon>
        <taxon>Trichonephila</taxon>
        <taxon>Trichonephila inaurata</taxon>
    </lineage>
</organism>
<reference evidence="1" key="1">
    <citation type="submission" date="2020-08" db="EMBL/GenBank/DDBJ databases">
        <title>Multicomponent nature underlies the extraordinary mechanical properties of spider dragline silk.</title>
        <authorList>
            <person name="Kono N."/>
            <person name="Nakamura H."/>
            <person name="Mori M."/>
            <person name="Yoshida Y."/>
            <person name="Ohtoshi R."/>
            <person name="Malay A.D."/>
            <person name="Moran D.A.P."/>
            <person name="Tomita M."/>
            <person name="Numata K."/>
            <person name="Arakawa K."/>
        </authorList>
    </citation>
    <scope>NUCLEOTIDE SEQUENCE</scope>
</reference>
<name>A0A8X7C538_9ARAC</name>
<sequence>MIDDGDIMCNYKLKWSSLPSCKRPTCLKPKLSRALAFKEDCTSKLSCDRYKLECEEGGKRLKHSSIQCNNGTHWTERNPSFHVHSDS</sequence>
<gene>
    <name evidence="1" type="ORF">TNIN_34281</name>
</gene>
<dbReference type="AlphaFoldDB" id="A0A8X7C538"/>
<dbReference type="Proteomes" id="UP000886998">
    <property type="component" value="Unassembled WGS sequence"/>
</dbReference>
<evidence type="ECO:0008006" key="3">
    <source>
        <dbReference type="Google" id="ProtNLM"/>
    </source>
</evidence>
<comment type="caution">
    <text evidence="1">The sequence shown here is derived from an EMBL/GenBank/DDBJ whole genome shotgun (WGS) entry which is preliminary data.</text>
</comment>
<accession>A0A8X7C538</accession>
<proteinExistence type="predicted"/>
<evidence type="ECO:0000313" key="1">
    <source>
        <dbReference type="EMBL" id="GFY55995.1"/>
    </source>
</evidence>